<sequence>MSSPAPPTPLLAQAAPHANDVSLLPSAKPLSSLGRTCSAPVILGSCVPQQQSVWKISSIHSGGKTFTKADMPVDPQATPKLGLQGIAEEEEAVAEYAPTCIEQEATQQETIATATASPATSEYYSQDTQATPILPVAAYSPAPAPHVATPMPYNAPTPQSTSGKTDSDSSTAYDTASEGQTTDDKSTDMDEDEDEDEDEDWDVGEDLPKTVLPKGFVPAASNSRGFFGWYCARDSDRPDLAFIAKPVHDGSQILWSEEAMDQGYVDQSTWPAMLDLDACLRQVYGDHTKWSSSDLDKLCDIQIVLPLERLRRGSTPQPPQARAAYDADPQTPVHAAHSLPPSSSPGPASSPVVEPYLPARGAEPGYALPLNAPQPLVPSTYSTLEGAVPGLSSLPGGYYSRSAASSPGQSVYGRQDTPEHLLAPSSLPSSPRRHQARVAAAPRYNPYPGAQLAQAFASSTSTNVYQPLCDPSLYANQPVAGPSSVAVAGPSHVPSNNLDLVVRAPGRRCKHNCGPECSLGTPDMAANGMYSMQQNFGHSNAQVNGFNNVMASGYNGLGAGAMLQAPTGMQVPQIPGGYQGLDAFFPTPSFAPTLPQMPASTLVDSHGVVPMMYAAHQQQPRASASNFSLIDEMVQQRTLQVLEQAMLIPGQRLDLSMGMGAASNQQPMFNQQQFAAGFQLQNNPFNLMTPFGL</sequence>
<feature type="compositionally biased region" description="Low complexity" evidence="1">
    <location>
        <begin position="160"/>
        <end position="177"/>
    </location>
</feature>
<evidence type="ECO:0000256" key="1">
    <source>
        <dbReference type="SAM" id="MobiDB-lite"/>
    </source>
</evidence>
<gene>
    <name evidence="2" type="ORF">PsYK624_031930</name>
</gene>
<name>A0A9P3G3B5_9APHY</name>
<comment type="caution">
    <text evidence="2">The sequence shown here is derived from an EMBL/GenBank/DDBJ whole genome shotgun (WGS) entry which is preliminary data.</text>
</comment>
<feature type="compositionally biased region" description="Low complexity" evidence="1">
    <location>
        <begin position="332"/>
        <end position="353"/>
    </location>
</feature>
<protein>
    <submittedName>
        <fullName evidence="2">Uncharacterized protein</fullName>
    </submittedName>
</protein>
<evidence type="ECO:0000313" key="2">
    <source>
        <dbReference type="EMBL" id="GJE87110.1"/>
    </source>
</evidence>
<organism evidence="2 3">
    <name type="scientific">Phanerochaete sordida</name>
    <dbReference type="NCBI Taxonomy" id="48140"/>
    <lineage>
        <taxon>Eukaryota</taxon>
        <taxon>Fungi</taxon>
        <taxon>Dikarya</taxon>
        <taxon>Basidiomycota</taxon>
        <taxon>Agaricomycotina</taxon>
        <taxon>Agaricomycetes</taxon>
        <taxon>Polyporales</taxon>
        <taxon>Phanerochaetaceae</taxon>
        <taxon>Phanerochaete</taxon>
    </lineage>
</organism>
<dbReference type="AlphaFoldDB" id="A0A9P3G3B5"/>
<reference evidence="2 3" key="1">
    <citation type="submission" date="2021-08" db="EMBL/GenBank/DDBJ databases">
        <title>Draft Genome Sequence of Phanerochaete sordida strain YK-624.</title>
        <authorList>
            <person name="Mori T."/>
            <person name="Dohra H."/>
            <person name="Suzuki T."/>
            <person name="Kawagishi H."/>
            <person name="Hirai H."/>
        </authorList>
    </citation>
    <scope>NUCLEOTIDE SEQUENCE [LARGE SCALE GENOMIC DNA]</scope>
    <source>
        <strain evidence="2 3">YK-624</strain>
    </source>
</reference>
<feature type="region of interest" description="Disordered" evidence="1">
    <location>
        <begin position="310"/>
        <end position="356"/>
    </location>
</feature>
<proteinExistence type="predicted"/>
<feature type="compositionally biased region" description="Acidic residues" evidence="1">
    <location>
        <begin position="189"/>
        <end position="205"/>
    </location>
</feature>
<feature type="region of interest" description="Disordered" evidence="1">
    <location>
        <begin position="147"/>
        <end position="208"/>
    </location>
</feature>
<dbReference type="EMBL" id="BPQB01000005">
    <property type="protein sequence ID" value="GJE87110.1"/>
    <property type="molecule type" value="Genomic_DNA"/>
</dbReference>
<dbReference type="Proteomes" id="UP000703269">
    <property type="component" value="Unassembled WGS sequence"/>
</dbReference>
<keyword evidence="3" id="KW-1185">Reference proteome</keyword>
<evidence type="ECO:0000313" key="3">
    <source>
        <dbReference type="Proteomes" id="UP000703269"/>
    </source>
</evidence>
<accession>A0A9P3G3B5</accession>